<accession>A0A6M1KWR7</accession>
<proteinExistence type="predicted"/>
<dbReference type="GO" id="GO:0016740">
    <property type="term" value="F:transferase activity"/>
    <property type="evidence" value="ECO:0007669"/>
    <property type="project" value="UniProtKB-KW"/>
</dbReference>
<keyword evidence="3" id="KW-1185">Reference proteome</keyword>
<dbReference type="RefSeq" id="WP_164446279.1">
    <property type="nucleotide sequence ID" value="NZ_SAIY01000002.1"/>
</dbReference>
<organism evidence="2 3">
    <name type="scientific">Verrucosispora sioxanthis</name>
    <dbReference type="NCBI Taxonomy" id="2499994"/>
    <lineage>
        <taxon>Bacteria</taxon>
        <taxon>Bacillati</taxon>
        <taxon>Actinomycetota</taxon>
        <taxon>Actinomycetes</taxon>
        <taxon>Micromonosporales</taxon>
        <taxon>Micromonosporaceae</taxon>
        <taxon>Micromonospora</taxon>
    </lineage>
</organism>
<feature type="region of interest" description="Disordered" evidence="1">
    <location>
        <begin position="51"/>
        <end position="71"/>
    </location>
</feature>
<evidence type="ECO:0000313" key="2">
    <source>
        <dbReference type="EMBL" id="NGM12399.1"/>
    </source>
</evidence>
<dbReference type="AlphaFoldDB" id="A0A6M1KWR7"/>
<evidence type="ECO:0000256" key="1">
    <source>
        <dbReference type="SAM" id="MobiDB-lite"/>
    </source>
</evidence>
<sequence>MSQPSAGDPHDGRRGFDPSSVGDVDVVFLDPADLTRDNDDPAAARLVATFPASPVGGGAQPGERLAPHDLR</sequence>
<feature type="region of interest" description="Disordered" evidence="1">
    <location>
        <begin position="1"/>
        <end position="23"/>
    </location>
</feature>
<protein>
    <submittedName>
        <fullName evidence="2">Nucleotidyltransferase family protein</fullName>
    </submittedName>
</protein>
<comment type="caution">
    <text evidence="2">The sequence shown here is derived from an EMBL/GenBank/DDBJ whole genome shotgun (WGS) entry which is preliminary data.</text>
</comment>
<keyword evidence="2" id="KW-0808">Transferase</keyword>
<dbReference type="Proteomes" id="UP000478148">
    <property type="component" value="Unassembled WGS sequence"/>
</dbReference>
<dbReference type="EMBL" id="SAIY01000002">
    <property type="protein sequence ID" value="NGM12399.1"/>
    <property type="molecule type" value="Genomic_DNA"/>
</dbReference>
<reference evidence="2 3" key="1">
    <citation type="submission" date="2020-02" db="EMBL/GenBank/DDBJ databases">
        <title>Draft Genome Sequence of Verrucosispora sp. Strain CWR15, Isolated from Gulf of Mexico Sponge.</title>
        <authorList>
            <person name="Kennedy S.J."/>
            <person name="Cella E."/>
            <person name="Azarian T."/>
            <person name="Baker B.J."/>
            <person name="Shaw L.N."/>
        </authorList>
    </citation>
    <scope>NUCLEOTIDE SEQUENCE [LARGE SCALE GENOMIC DNA]</scope>
    <source>
        <strain evidence="2 3">CWR15</strain>
    </source>
</reference>
<name>A0A6M1KWR7_9ACTN</name>
<gene>
    <name evidence="2" type="ORF">ENC19_06815</name>
</gene>
<evidence type="ECO:0000313" key="3">
    <source>
        <dbReference type="Proteomes" id="UP000478148"/>
    </source>
</evidence>